<gene>
    <name evidence="1" type="ORF">ABK905_06085</name>
</gene>
<organism evidence="1">
    <name type="scientific">Acerihabitans sp. KWT182</name>
    <dbReference type="NCBI Taxonomy" id="3157919"/>
    <lineage>
        <taxon>Bacteria</taxon>
        <taxon>Pseudomonadati</taxon>
        <taxon>Pseudomonadota</taxon>
        <taxon>Gammaproteobacteria</taxon>
        <taxon>Enterobacterales</taxon>
        <taxon>Pectobacteriaceae</taxon>
        <taxon>Acerihabitans</taxon>
    </lineage>
</organism>
<dbReference type="SUPFAM" id="SSF54826">
    <property type="entry name" value="Enolase N-terminal domain-like"/>
    <property type="match status" value="1"/>
</dbReference>
<reference evidence="1" key="1">
    <citation type="submission" date="2024-06" db="EMBL/GenBank/DDBJ databases">
        <authorList>
            <person name="Coelho C."/>
            <person name="Bento M."/>
            <person name="Garcia E."/>
            <person name="Camelo A."/>
            <person name="Brandao I."/>
            <person name="Espirito Santo C."/>
            <person name="Trovao J."/>
            <person name="Verissimo A."/>
            <person name="Costa J."/>
            <person name="Tiago I."/>
        </authorList>
    </citation>
    <scope>NUCLEOTIDE SEQUENCE</scope>
    <source>
        <strain evidence="1">KWT182</strain>
    </source>
</reference>
<proteinExistence type="predicted"/>
<name>A0AAU7QC90_9GAMM</name>
<dbReference type="AlphaFoldDB" id="A0AAU7QC90"/>
<dbReference type="Gene3D" id="3.30.390.10">
    <property type="entry name" value="Enolase-like, N-terminal domain"/>
    <property type="match status" value="1"/>
</dbReference>
<evidence type="ECO:0000313" key="1">
    <source>
        <dbReference type="EMBL" id="XBS70703.1"/>
    </source>
</evidence>
<sequence length="69" mass="7607">MIITQIDVMRLAMPFSSGRSSDRQTGRAEDAYNAASLELTRMETLLVRLTTDSGMQGWGGRVSVICPTR</sequence>
<accession>A0AAU7QC90</accession>
<protein>
    <submittedName>
        <fullName evidence="1">Uncharacterized protein</fullName>
    </submittedName>
</protein>
<dbReference type="EMBL" id="CP157947">
    <property type="protein sequence ID" value="XBS70703.1"/>
    <property type="molecule type" value="Genomic_DNA"/>
</dbReference>
<dbReference type="InterPro" id="IPR029017">
    <property type="entry name" value="Enolase-like_N"/>
</dbReference>